<dbReference type="AlphaFoldDB" id="M3K785"/>
<dbReference type="GO" id="GO:0009097">
    <property type="term" value="P:isoleucine biosynthetic process"/>
    <property type="evidence" value="ECO:0007669"/>
    <property type="project" value="TreeGrafter"/>
</dbReference>
<dbReference type="InterPro" id="IPR036052">
    <property type="entry name" value="TrpB-like_PALP_sf"/>
</dbReference>
<dbReference type="InterPro" id="IPR001926">
    <property type="entry name" value="TrpB-like_PALP"/>
</dbReference>
<evidence type="ECO:0000259" key="11">
    <source>
        <dbReference type="Pfam" id="PF00291"/>
    </source>
</evidence>
<evidence type="ECO:0000256" key="2">
    <source>
        <dbReference type="ARBA" id="ARBA00004496"/>
    </source>
</evidence>
<comment type="pathway">
    <text evidence="3">Carbohydrate biosynthesis; gluconeogenesis.</text>
</comment>
<dbReference type="SUPFAM" id="SSF53686">
    <property type="entry name" value="Tryptophan synthase beta subunit-like PLP-dependent enzymes"/>
    <property type="match status" value="1"/>
</dbReference>
<keyword evidence="9" id="KW-0456">Lyase</keyword>
<evidence type="ECO:0000256" key="9">
    <source>
        <dbReference type="ARBA" id="ARBA00023239"/>
    </source>
</evidence>
<gene>
    <name evidence="12" type="ORF">G210_3166</name>
</gene>
<dbReference type="GO" id="GO:0006565">
    <property type="term" value="P:L-serine catabolic process"/>
    <property type="evidence" value="ECO:0007669"/>
    <property type="project" value="TreeGrafter"/>
</dbReference>
<dbReference type="PANTHER" id="PTHR48078">
    <property type="entry name" value="THREONINE DEHYDRATASE, MITOCHONDRIAL-RELATED"/>
    <property type="match status" value="1"/>
</dbReference>
<evidence type="ECO:0000256" key="10">
    <source>
        <dbReference type="ARBA" id="ARBA00049406"/>
    </source>
</evidence>
<protein>
    <recommendedName>
        <fullName evidence="5">L-serine ammonia-lyase</fullName>
        <ecNumber evidence="5">4.3.1.17</ecNumber>
    </recommendedName>
</protein>
<keyword evidence="6" id="KW-0312">Gluconeogenesis</keyword>
<name>M3K785_CANMX</name>
<dbReference type="GO" id="GO:0030170">
    <property type="term" value="F:pyridoxal phosphate binding"/>
    <property type="evidence" value="ECO:0007669"/>
    <property type="project" value="InterPro"/>
</dbReference>
<dbReference type="Pfam" id="PF00291">
    <property type="entry name" value="PALP"/>
    <property type="match status" value="1"/>
</dbReference>
<dbReference type="GO" id="GO:0003941">
    <property type="term" value="F:L-serine ammonia-lyase activity"/>
    <property type="evidence" value="ECO:0007669"/>
    <property type="project" value="UniProtKB-EC"/>
</dbReference>
<comment type="caution">
    <text evidence="12">The sequence shown here is derived from an EMBL/GenBank/DDBJ whole genome shotgun (WGS) entry which is preliminary data.</text>
</comment>
<comment type="catalytic activity">
    <reaction evidence="10">
        <text>L-serine = pyruvate + NH4(+)</text>
        <dbReference type="Rhea" id="RHEA:19169"/>
        <dbReference type="ChEBI" id="CHEBI:15361"/>
        <dbReference type="ChEBI" id="CHEBI:28938"/>
        <dbReference type="ChEBI" id="CHEBI:33384"/>
        <dbReference type="EC" id="4.3.1.17"/>
    </reaction>
</comment>
<evidence type="ECO:0000313" key="12">
    <source>
        <dbReference type="EMBL" id="EMG51060.1"/>
    </source>
</evidence>
<dbReference type="EMBL" id="AOGT01000021">
    <property type="protein sequence ID" value="EMG51060.1"/>
    <property type="molecule type" value="Genomic_DNA"/>
</dbReference>
<dbReference type="eggNOG" id="KOG1250">
    <property type="taxonomic scope" value="Eukaryota"/>
</dbReference>
<evidence type="ECO:0000256" key="1">
    <source>
        <dbReference type="ARBA" id="ARBA00001933"/>
    </source>
</evidence>
<dbReference type="OrthoDB" id="7773036at2759"/>
<dbReference type="GO" id="GO:0004794">
    <property type="term" value="F:threonine deaminase activity"/>
    <property type="evidence" value="ECO:0007669"/>
    <property type="project" value="TreeGrafter"/>
</dbReference>
<comment type="cofactor">
    <cofactor evidence="1">
        <name>pyridoxal 5'-phosphate</name>
        <dbReference type="ChEBI" id="CHEBI:597326"/>
    </cofactor>
</comment>
<dbReference type="PANTHER" id="PTHR48078:SF2">
    <property type="entry name" value="CATABOLIC L-SERINE_THREONINE DEHYDRATASE"/>
    <property type="match status" value="1"/>
</dbReference>
<comment type="similarity">
    <text evidence="4">Belongs to the serine/threonine dehydratase family.</text>
</comment>
<dbReference type="Gene3D" id="3.40.50.1100">
    <property type="match status" value="2"/>
</dbReference>
<accession>M3K785</accession>
<proteinExistence type="inferred from homology"/>
<reference evidence="12 13" key="1">
    <citation type="submission" date="2013-02" db="EMBL/GenBank/DDBJ databases">
        <title>Genome sequence of Candida maltosa Xu316, a potential industrial strain for xylitol and ethanol production.</title>
        <authorList>
            <person name="Yu J."/>
            <person name="Wang Q."/>
            <person name="Geng X."/>
            <person name="Bao W."/>
            <person name="He P."/>
            <person name="Cai J."/>
        </authorList>
    </citation>
    <scope>NUCLEOTIDE SEQUENCE [LARGE SCALE GENOMIC DNA]</scope>
    <source>
        <strain evidence="13">Xu316</strain>
    </source>
</reference>
<keyword evidence="8" id="KW-0663">Pyridoxal phosphate</keyword>
<evidence type="ECO:0000256" key="3">
    <source>
        <dbReference type="ARBA" id="ARBA00004742"/>
    </source>
</evidence>
<evidence type="ECO:0000256" key="5">
    <source>
        <dbReference type="ARBA" id="ARBA00012093"/>
    </source>
</evidence>
<comment type="subcellular location">
    <subcellularLocation>
        <location evidence="2">Cytoplasm</location>
    </subcellularLocation>
</comment>
<evidence type="ECO:0000256" key="8">
    <source>
        <dbReference type="ARBA" id="ARBA00022898"/>
    </source>
</evidence>
<feature type="domain" description="Tryptophan synthase beta chain-like PALP" evidence="11">
    <location>
        <begin position="38"/>
        <end position="336"/>
    </location>
</feature>
<dbReference type="FunFam" id="3.40.50.1100:FF:000040">
    <property type="entry name" value="L-serine dehydratase, putative"/>
    <property type="match status" value="1"/>
</dbReference>
<dbReference type="EC" id="4.3.1.17" evidence="5"/>
<dbReference type="GO" id="GO:0006567">
    <property type="term" value="P:L-threonine catabolic process"/>
    <property type="evidence" value="ECO:0007669"/>
    <property type="project" value="TreeGrafter"/>
</dbReference>
<keyword evidence="7" id="KW-0963">Cytoplasm</keyword>
<keyword evidence="13" id="KW-1185">Reference proteome</keyword>
<dbReference type="InterPro" id="IPR050147">
    <property type="entry name" value="Ser/Thr_Dehydratase"/>
</dbReference>
<dbReference type="Proteomes" id="UP000011777">
    <property type="component" value="Unassembled WGS sequence"/>
</dbReference>
<dbReference type="CDD" id="cd06448">
    <property type="entry name" value="L-Ser-dehyd"/>
    <property type="match status" value="1"/>
</dbReference>
<dbReference type="InterPro" id="IPR000634">
    <property type="entry name" value="Ser/Thr_deHydtase_PyrdxlP-BS"/>
</dbReference>
<dbReference type="GO" id="GO:0006094">
    <property type="term" value="P:gluconeogenesis"/>
    <property type="evidence" value="ECO:0007669"/>
    <property type="project" value="UniProtKB-KW"/>
</dbReference>
<dbReference type="PROSITE" id="PS00165">
    <property type="entry name" value="DEHYDRATASE_SER_THR"/>
    <property type="match status" value="1"/>
</dbReference>
<dbReference type="GO" id="GO:0005737">
    <property type="term" value="C:cytoplasm"/>
    <property type="evidence" value="ECO:0007669"/>
    <property type="project" value="UniProtKB-SubCell"/>
</dbReference>
<evidence type="ECO:0000313" key="13">
    <source>
        <dbReference type="Proteomes" id="UP000011777"/>
    </source>
</evidence>
<dbReference type="STRING" id="1245528.M3K785"/>
<evidence type="ECO:0000256" key="7">
    <source>
        <dbReference type="ARBA" id="ARBA00022490"/>
    </source>
</evidence>
<dbReference type="OMA" id="AEQGCEH"/>
<evidence type="ECO:0000256" key="6">
    <source>
        <dbReference type="ARBA" id="ARBA00022432"/>
    </source>
</evidence>
<sequence>MSTSTATTSVVNLQPPQKLVQPYIQTSLTEVTDILPIKPPCRIFFKNELEQPSGSFKLRGIGHLVQKSIENALQNHPNKTIHVFASSGGNAGLAAAYSAYFYKVKCTVVVPVICKPVVQEKLKSYGADIILFGNTINEADQHLKNLLNSVDLESVSPVYCHPFNNPIIWEGHSSLVDEVTTQLGKQEKQHLKGMVCSFGGGGLYNGIYEGMKNNNVEGEILLLETAQAPTLTQSLEADEVITLKSVNSIATSLACSYTTEQSLEYFKNKSQIESRLELIDDVDALRACLAYNKCLKKVVEPACGVALSVVYNKIDLLYKNFGHLHPDDIVVIVVCGGSCTTESDLSTYKQMITKSESKL</sequence>
<evidence type="ECO:0000256" key="4">
    <source>
        <dbReference type="ARBA" id="ARBA00010869"/>
    </source>
</evidence>
<dbReference type="HOGENOM" id="CLU_021152_3_1_1"/>
<organism evidence="12 13">
    <name type="scientific">Candida maltosa (strain Xu316)</name>
    <name type="common">Yeast</name>
    <dbReference type="NCBI Taxonomy" id="1245528"/>
    <lineage>
        <taxon>Eukaryota</taxon>
        <taxon>Fungi</taxon>
        <taxon>Dikarya</taxon>
        <taxon>Ascomycota</taxon>
        <taxon>Saccharomycotina</taxon>
        <taxon>Pichiomycetes</taxon>
        <taxon>Debaryomycetaceae</taxon>
        <taxon>Candida/Lodderomyces clade</taxon>
        <taxon>Candida</taxon>
    </lineage>
</organism>